<dbReference type="InterPro" id="IPR043519">
    <property type="entry name" value="NT_sf"/>
</dbReference>
<gene>
    <name evidence="1" type="ORF">Val02_32330</name>
</gene>
<name>A0A8J4DRH9_9ACTN</name>
<comment type="caution">
    <text evidence="1">The sequence shown here is derived from an EMBL/GenBank/DDBJ whole genome shotgun (WGS) entry which is preliminary data.</text>
</comment>
<dbReference type="SUPFAM" id="SSF81301">
    <property type="entry name" value="Nucleotidyltransferase"/>
    <property type="match status" value="1"/>
</dbReference>
<keyword evidence="2" id="KW-1185">Reference proteome</keyword>
<evidence type="ECO:0000313" key="2">
    <source>
        <dbReference type="Proteomes" id="UP000619260"/>
    </source>
</evidence>
<evidence type="ECO:0000313" key="1">
    <source>
        <dbReference type="EMBL" id="GIJ46347.1"/>
    </source>
</evidence>
<dbReference type="EMBL" id="BOPF01000010">
    <property type="protein sequence ID" value="GIJ46347.1"/>
    <property type="molecule type" value="Genomic_DNA"/>
</dbReference>
<accession>A0A8J4DRH9</accession>
<sequence length="329" mass="36440">MSGLNPAVKERVDAFLAALDGNPVRQHVLGVVVSGSAARGEEIWAGDTLLSDIDLMVLVRRTDPRLIAAVDRVLAPLRHSGIDGGAVPVGPLRRHHTLAFHEARANGVVVAGRLDLATLIPDGRDADLPIWEGVRVLGNRVLEHVKYVEGLIPAERVVAKSYEALAEAYLVAERRYRPSYRERLAELEHCAPHTPPPVYAAMLGVLRARLGGAPFVAPVEQARAHLVSGLARLITRYAGVDQNALAGLVRLGRFERHWRHRLYWTARLAKQRRWAEIDPTIDPILRVWQRALRLAAAPELSTSEQRRTVLADWRACPQILVHRRPGVST</sequence>
<dbReference type="RefSeq" id="WP_203899886.1">
    <property type="nucleotide sequence ID" value="NZ_BOPF01000010.1"/>
</dbReference>
<protein>
    <submittedName>
        <fullName evidence="1">Uncharacterized protein</fullName>
    </submittedName>
</protein>
<proteinExistence type="predicted"/>
<dbReference type="AlphaFoldDB" id="A0A8J4DRH9"/>
<reference evidence="1" key="1">
    <citation type="submission" date="2021-01" db="EMBL/GenBank/DDBJ databases">
        <title>Whole genome shotgun sequence of Virgisporangium aliadipatigenens NBRC 105644.</title>
        <authorList>
            <person name="Komaki H."/>
            <person name="Tamura T."/>
        </authorList>
    </citation>
    <scope>NUCLEOTIDE SEQUENCE</scope>
    <source>
        <strain evidence="1">NBRC 105644</strain>
    </source>
</reference>
<organism evidence="1 2">
    <name type="scientific">Virgisporangium aliadipatigenens</name>
    <dbReference type="NCBI Taxonomy" id="741659"/>
    <lineage>
        <taxon>Bacteria</taxon>
        <taxon>Bacillati</taxon>
        <taxon>Actinomycetota</taxon>
        <taxon>Actinomycetes</taxon>
        <taxon>Micromonosporales</taxon>
        <taxon>Micromonosporaceae</taxon>
        <taxon>Virgisporangium</taxon>
    </lineage>
</organism>
<dbReference type="Proteomes" id="UP000619260">
    <property type="component" value="Unassembled WGS sequence"/>
</dbReference>